<comment type="caution">
    <text evidence="3">The sequence shown here is derived from an EMBL/GenBank/DDBJ whole genome shotgun (WGS) entry which is preliminary data.</text>
</comment>
<keyword evidence="4" id="KW-1185">Reference proteome</keyword>
<evidence type="ECO:0000313" key="4">
    <source>
        <dbReference type="Proteomes" id="UP000633619"/>
    </source>
</evidence>
<sequence>MKKFFVNPETGKLRKFRTFLVMIVGLFILGAIFGDGDTPEATSGNANNSTQQNAEAKKESKVAKIGEKATAGKLAYTITKVQEKDVLSNALGSKKPGSGKYLIIDVTIENLDNEGRSVSEGMTWLEDKEGNKYEPDSSAFMYLDQANASSNSSLFDKINPKGKKEFKYVFDVAGSKEDYVFVGTGGFDLLDNGEVRIELKEQ</sequence>
<accession>A0A8I1DB74</accession>
<evidence type="ECO:0000313" key="3">
    <source>
        <dbReference type="EMBL" id="MBH8594073.1"/>
    </source>
</evidence>
<feature type="domain" description="DUF4352" evidence="2">
    <location>
        <begin position="64"/>
        <end position="179"/>
    </location>
</feature>
<organism evidence="3 4">
    <name type="scientific">Thermoactinomyces intermedius</name>
    <dbReference type="NCBI Taxonomy" id="2024"/>
    <lineage>
        <taxon>Bacteria</taxon>
        <taxon>Bacillati</taxon>
        <taxon>Bacillota</taxon>
        <taxon>Bacilli</taxon>
        <taxon>Bacillales</taxon>
        <taxon>Thermoactinomycetaceae</taxon>
        <taxon>Thermoactinomyces</taxon>
    </lineage>
</organism>
<protein>
    <submittedName>
        <fullName evidence="3">DUF4352 domain-containing protein</fullName>
    </submittedName>
</protein>
<dbReference type="InterPro" id="IPR029051">
    <property type="entry name" value="DUF4352"/>
</dbReference>
<reference evidence="3 4" key="1">
    <citation type="submission" date="2020-12" db="EMBL/GenBank/DDBJ databases">
        <title>WGS of Thermoactinomyces spp.</title>
        <authorList>
            <person name="Cheng K."/>
        </authorList>
    </citation>
    <scope>NUCLEOTIDE SEQUENCE [LARGE SCALE GENOMIC DNA]</scope>
    <source>
        <strain evidence="4">CICC 10671\DSM 43846</strain>
    </source>
</reference>
<dbReference type="RefSeq" id="WP_181729168.1">
    <property type="nucleotide sequence ID" value="NZ_JACEIR010000001.1"/>
</dbReference>
<gene>
    <name evidence="3" type="ORF">I8U20_01865</name>
</gene>
<keyword evidence="1" id="KW-0732">Signal</keyword>
<dbReference type="Gene3D" id="2.60.40.1240">
    <property type="match status" value="1"/>
</dbReference>
<proteinExistence type="predicted"/>
<evidence type="ECO:0000256" key="1">
    <source>
        <dbReference type="ARBA" id="ARBA00022729"/>
    </source>
</evidence>
<name>A0A8I1DB74_THEIN</name>
<dbReference type="InterPro" id="IPR029050">
    <property type="entry name" value="Immunoprotect_excell_Ig-like"/>
</dbReference>
<dbReference type="Pfam" id="PF11611">
    <property type="entry name" value="DUF4352"/>
    <property type="match status" value="1"/>
</dbReference>
<dbReference type="AlphaFoldDB" id="A0A8I1DB74"/>
<dbReference type="EMBL" id="JAECVW010000001">
    <property type="protein sequence ID" value="MBH8594073.1"/>
    <property type="molecule type" value="Genomic_DNA"/>
</dbReference>
<dbReference type="Proteomes" id="UP000633619">
    <property type="component" value="Unassembled WGS sequence"/>
</dbReference>
<evidence type="ECO:0000259" key="2">
    <source>
        <dbReference type="Pfam" id="PF11611"/>
    </source>
</evidence>